<dbReference type="EMBL" id="JF800906">
    <property type="protein sequence ID" value="AEO18273.1"/>
    <property type="molecule type" value="Genomic_DNA"/>
</dbReference>
<dbReference type="InterPro" id="IPR050745">
    <property type="entry name" value="Multifunctional_regulatory"/>
</dbReference>
<evidence type="ECO:0000256" key="2">
    <source>
        <dbReference type="ARBA" id="ARBA00023043"/>
    </source>
</evidence>
<dbReference type="SUPFAM" id="SSF48403">
    <property type="entry name" value="Ankyrin repeat"/>
    <property type="match status" value="1"/>
</dbReference>
<evidence type="ECO:0000256" key="3">
    <source>
        <dbReference type="PROSITE-ProRule" id="PRU00023"/>
    </source>
</evidence>
<proteinExistence type="predicted"/>
<keyword evidence="1" id="KW-0677">Repeat</keyword>
<feature type="compositionally biased region" description="Low complexity" evidence="4">
    <location>
        <begin position="1"/>
        <end position="11"/>
    </location>
</feature>
<gene>
    <name evidence="5" type="primary">ORF123</name>
</gene>
<evidence type="ECO:0000256" key="1">
    <source>
        <dbReference type="ARBA" id="ARBA00022737"/>
    </source>
</evidence>
<dbReference type="PANTHER" id="PTHR24189:SF50">
    <property type="entry name" value="ANKYRIN REPEAT AND SOCS BOX PROTEIN 2"/>
    <property type="match status" value="1"/>
</dbReference>
<dbReference type="InterPro" id="IPR036770">
    <property type="entry name" value="Ankyrin_rpt-contain_sf"/>
</dbReference>
<dbReference type="InterPro" id="IPR002110">
    <property type="entry name" value="Ankyrin_rpt"/>
</dbReference>
<keyword evidence="2 3" id="KW-0040">ANK repeat</keyword>
<sequence>MERENNNNNNNNRRDDADGARGSAGGNAAYHPHVREFKEASLYGFLTTAVDVTVEDVRRYLDFGADVNYRGAYLSTPLHIYLQSGCEKSLEVVDALLEAGADLNAKEICGLTPMHMYASYAEVDVDFMRGLVERGARVGGGEAVTGCLFSYLYTHSVDGGARREVVELLVQAGADVNVCGEAHKTPLHVHCAGFEVEAGIVEVLLRAGADPEALDDYGLTPADVLVKSVGASVEVLRLFLNAGVSLATARDVRGRTPLHHHADSFRASAGIVRELLAAGCDAAAVDNNGNTVLHSLATFCSCRRSVVDQLIAGGADINARNQFGHSCLYYAAIYNPSVCARLIAAGADPLALTPDGRSPLAGMVLRKHTGAVLAALETRPSADAVAAALDVAMQHEPTDATRACVAYVVLCGGTLSARARARHADLVRECELEAAVLRGTVVGLPGTSLLEIVRARTPPPVLLSPRVHHVLRQLTVYSALVDRRLREMRHKTNLVDAVVRLVCPCALPPEVVRGILMHVPVECLRRTLRLGAARRPPEPFPFDPFA</sequence>
<dbReference type="PROSITE" id="PS50297">
    <property type="entry name" value="ANK_REP_REGION"/>
    <property type="match status" value="2"/>
</dbReference>
<feature type="repeat" description="ANK" evidence="3">
    <location>
        <begin position="73"/>
        <end position="108"/>
    </location>
</feature>
<dbReference type="PANTHER" id="PTHR24189">
    <property type="entry name" value="MYOTROPHIN"/>
    <property type="match status" value="1"/>
</dbReference>
<reference evidence="5" key="1">
    <citation type="journal article" date="2011" name="Virus Res.">
        <title>Analysis of deletion within the reindeer pseudocowpoxvirus genome.</title>
        <authorList>
            <person name="Hautaniemi M."/>
            <person name="Vaccari F."/>
            <person name="Scagliarini A."/>
            <person name="Laaksonen S."/>
            <person name="Huovilainen A."/>
            <person name="McInnes C.J."/>
        </authorList>
    </citation>
    <scope>NUCLEOTIDE SEQUENCE</scope>
    <source>
        <strain evidence="5">IT1303/05</strain>
    </source>
</reference>
<feature type="repeat" description="ANK" evidence="3">
    <location>
        <begin position="253"/>
        <end position="287"/>
    </location>
</feature>
<feature type="repeat" description="ANK" evidence="3">
    <location>
        <begin position="288"/>
        <end position="322"/>
    </location>
</feature>
<evidence type="ECO:0000313" key="5">
    <source>
        <dbReference type="EMBL" id="AEO18273.1"/>
    </source>
</evidence>
<protein>
    <submittedName>
        <fullName evidence="5">Ankyrin/F-box protein</fullName>
    </submittedName>
</protein>
<name>G3G9Z5_9POXV</name>
<dbReference type="Pfam" id="PF12796">
    <property type="entry name" value="Ank_2"/>
    <property type="match status" value="1"/>
</dbReference>
<evidence type="ECO:0000256" key="4">
    <source>
        <dbReference type="SAM" id="MobiDB-lite"/>
    </source>
</evidence>
<dbReference type="Pfam" id="PF00023">
    <property type="entry name" value="Ank"/>
    <property type="match status" value="2"/>
</dbReference>
<organism evidence="5">
    <name type="scientific">Pseudocowpox virus</name>
    <dbReference type="NCBI Taxonomy" id="129726"/>
    <lineage>
        <taxon>Viruses</taxon>
        <taxon>Varidnaviria</taxon>
        <taxon>Bamfordvirae</taxon>
        <taxon>Nucleocytoviricota</taxon>
        <taxon>Pokkesviricetes</taxon>
        <taxon>Chitovirales</taxon>
        <taxon>Poxviridae</taxon>
        <taxon>Chordopoxvirinae</taxon>
        <taxon>Parapoxvirus</taxon>
        <taxon>Parapoxvirus pseudocowpox</taxon>
    </lineage>
</organism>
<dbReference type="SMART" id="SM00248">
    <property type="entry name" value="ANK"/>
    <property type="match status" value="9"/>
</dbReference>
<feature type="region of interest" description="Disordered" evidence="4">
    <location>
        <begin position="1"/>
        <end position="26"/>
    </location>
</feature>
<dbReference type="PROSITE" id="PS50088">
    <property type="entry name" value="ANK_REPEAT"/>
    <property type="match status" value="4"/>
</dbReference>
<dbReference type="Gene3D" id="1.25.40.20">
    <property type="entry name" value="Ankyrin repeat-containing domain"/>
    <property type="match status" value="3"/>
</dbReference>
<feature type="repeat" description="ANK" evidence="3">
    <location>
        <begin position="182"/>
        <end position="216"/>
    </location>
</feature>
<accession>G3G9Z5</accession>
<dbReference type="PRINTS" id="PR01415">
    <property type="entry name" value="ANKYRIN"/>
</dbReference>